<evidence type="ECO:0000313" key="5">
    <source>
        <dbReference type="Proteomes" id="UP000677244"/>
    </source>
</evidence>
<keyword evidence="1" id="KW-0694">RNA-binding</keyword>
<feature type="domain" description="RRM" evidence="3">
    <location>
        <begin position="1"/>
        <end position="79"/>
    </location>
</feature>
<gene>
    <name evidence="4" type="ORF">J7I42_28915</name>
</gene>
<dbReference type="Gene3D" id="3.30.70.330">
    <property type="match status" value="1"/>
</dbReference>
<feature type="region of interest" description="Disordered" evidence="2">
    <location>
        <begin position="55"/>
        <end position="102"/>
    </location>
</feature>
<reference evidence="4 5" key="1">
    <citation type="submission" date="2021-03" db="EMBL/GenBank/DDBJ databases">
        <title>Assistant Professor.</title>
        <authorList>
            <person name="Huq M.A."/>
        </authorList>
    </citation>
    <scope>NUCLEOTIDE SEQUENCE [LARGE SCALE GENOMIC DNA]</scope>
    <source>
        <strain evidence="4 5">MAH-29</strain>
    </source>
</reference>
<organism evidence="4 5">
    <name type="scientific">Niastella soli</name>
    <dbReference type="NCBI Taxonomy" id="2821487"/>
    <lineage>
        <taxon>Bacteria</taxon>
        <taxon>Pseudomonadati</taxon>
        <taxon>Bacteroidota</taxon>
        <taxon>Chitinophagia</taxon>
        <taxon>Chitinophagales</taxon>
        <taxon>Chitinophagaceae</taxon>
        <taxon>Niastella</taxon>
    </lineage>
</organism>
<name>A0ABS3Z2G1_9BACT</name>
<comment type="caution">
    <text evidence="4">The sequence shown here is derived from an EMBL/GenBank/DDBJ whole genome shotgun (WGS) entry which is preliminary data.</text>
</comment>
<dbReference type="InterPro" id="IPR048289">
    <property type="entry name" value="RRM2_NsCP33-like"/>
</dbReference>
<dbReference type="InterPro" id="IPR035979">
    <property type="entry name" value="RBD_domain_sf"/>
</dbReference>
<evidence type="ECO:0000256" key="2">
    <source>
        <dbReference type="SAM" id="MobiDB-lite"/>
    </source>
</evidence>
<dbReference type="InterPro" id="IPR000504">
    <property type="entry name" value="RRM_dom"/>
</dbReference>
<protein>
    <submittedName>
        <fullName evidence="4">RNA-binding protein</fullName>
    </submittedName>
</protein>
<dbReference type="Proteomes" id="UP000677244">
    <property type="component" value="Unassembled WGS sequence"/>
</dbReference>
<keyword evidence="5" id="KW-1185">Reference proteome</keyword>
<dbReference type="CDD" id="cd21608">
    <property type="entry name" value="RRM2_NsCP33_like"/>
    <property type="match status" value="1"/>
</dbReference>
<sequence>MKIYVSNLSFNVQDEELLNLFTPFGAVASAKVITDRETGRSRGFGFVEMEDDNAAQEAMQQLDKTSVDNRSIGVSEARPKSDRSFGNSPFKSDNGGYNKRKW</sequence>
<dbReference type="InterPro" id="IPR052462">
    <property type="entry name" value="SLIRP/GR-RBP-like"/>
</dbReference>
<dbReference type="RefSeq" id="WP_209142818.1">
    <property type="nucleotide sequence ID" value="NZ_JAGHKO010000011.1"/>
</dbReference>
<dbReference type="Pfam" id="PF00076">
    <property type="entry name" value="RRM_1"/>
    <property type="match status" value="1"/>
</dbReference>
<dbReference type="InterPro" id="IPR012677">
    <property type="entry name" value="Nucleotide-bd_a/b_plait_sf"/>
</dbReference>
<evidence type="ECO:0000313" key="4">
    <source>
        <dbReference type="EMBL" id="MBO9204344.1"/>
    </source>
</evidence>
<dbReference type="EMBL" id="JAGHKO010000011">
    <property type="protein sequence ID" value="MBO9204344.1"/>
    <property type="molecule type" value="Genomic_DNA"/>
</dbReference>
<dbReference type="PANTHER" id="PTHR48027">
    <property type="entry name" value="HETEROGENEOUS NUCLEAR RIBONUCLEOPROTEIN 87F-RELATED"/>
    <property type="match status" value="1"/>
</dbReference>
<dbReference type="SUPFAM" id="SSF54928">
    <property type="entry name" value="RNA-binding domain, RBD"/>
    <property type="match status" value="1"/>
</dbReference>
<evidence type="ECO:0000256" key="1">
    <source>
        <dbReference type="ARBA" id="ARBA00022884"/>
    </source>
</evidence>
<dbReference type="SMART" id="SM00360">
    <property type="entry name" value="RRM"/>
    <property type="match status" value="1"/>
</dbReference>
<evidence type="ECO:0000259" key="3">
    <source>
        <dbReference type="PROSITE" id="PS50102"/>
    </source>
</evidence>
<dbReference type="PROSITE" id="PS50102">
    <property type="entry name" value="RRM"/>
    <property type="match status" value="1"/>
</dbReference>
<proteinExistence type="predicted"/>
<accession>A0ABS3Z2G1</accession>